<evidence type="ECO:0000313" key="1">
    <source>
        <dbReference type="EMBL" id="OGY27500.1"/>
    </source>
</evidence>
<protein>
    <submittedName>
        <fullName evidence="1">Uncharacterized protein</fullName>
    </submittedName>
</protein>
<gene>
    <name evidence="1" type="ORF">A2Z42_03690</name>
</gene>
<dbReference type="EMBL" id="MHCU01000034">
    <property type="protein sequence ID" value="OGY27500.1"/>
    <property type="molecule type" value="Genomic_DNA"/>
</dbReference>
<accession>A0A1G1WJA7</accession>
<evidence type="ECO:0000313" key="2">
    <source>
        <dbReference type="Proteomes" id="UP000176645"/>
    </source>
</evidence>
<name>A0A1G1WJA7_9BACT</name>
<organism evidence="1 2">
    <name type="scientific">Candidatus Woykebacteria bacterium RBG_19FT_COMBO_43_10</name>
    <dbReference type="NCBI Taxonomy" id="1802598"/>
    <lineage>
        <taxon>Bacteria</taxon>
        <taxon>Candidatus Woykeibacteriota</taxon>
    </lineage>
</organism>
<comment type="caution">
    <text evidence="1">The sequence shown here is derived from an EMBL/GenBank/DDBJ whole genome shotgun (WGS) entry which is preliminary data.</text>
</comment>
<reference evidence="1 2" key="1">
    <citation type="journal article" date="2016" name="Nat. Commun.">
        <title>Thousands of microbial genomes shed light on interconnected biogeochemical processes in an aquifer system.</title>
        <authorList>
            <person name="Anantharaman K."/>
            <person name="Brown C.T."/>
            <person name="Hug L.A."/>
            <person name="Sharon I."/>
            <person name="Castelle C.J."/>
            <person name="Probst A.J."/>
            <person name="Thomas B.C."/>
            <person name="Singh A."/>
            <person name="Wilkins M.J."/>
            <person name="Karaoz U."/>
            <person name="Brodie E.L."/>
            <person name="Williams K.H."/>
            <person name="Hubbard S.S."/>
            <person name="Banfield J.F."/>
        </authorList>
    </citation>
    <scope>NUCLEOTIDE SEQUENCE [LARGE SCALE GENOMIC DNA]</scope>
</reference>
<sequence length="88" mass="10278">MAAKETFWEFIRETGSKKYFLVKKKEDEYFVFRSPKLSGVTSKLNHTLENWEGEIVPWGGVPAKVRKWLLLKKVTPDPKKQEALIHST</sequence>
<dbReference type="Proteomes" id="UP000176645">
    <property type="component" value="Unassembled WGS sequence"/>
</dbReference>
<dbReference type="AlphaFoldDB" id="A0A1G1WJA7"/>
<proteinExistence type="predicted"/>